<keyword evidence="4" id="KW-1185">Reference proteome</keyword>
<name>A0A1H4BFP0_9RHOB</name>
<evidence type="ECO:0000256" key="1">
    <source>
        <dbReference type="ARBA" id="ARBA00007689"/>
    </source>
</evidence>
<organism evidence="3 4">
    <name type="scientific">Rubrimonas cliftonensis</name>
    <dbReference type="NCBI Taxonomy" id="89524"/>
    <lineage>
        <taxon>Bacteria</taxon>
        <taxon>Pseudomonadati</taxon>
        <taxon>Pseudomonadota</taxon>
        <taxon>Alphaproteobacteria</taxon>
        <taxon>Rhodobacterales</taxon>
        <taxon>Paracoccaceae</taxon>
        <taxon>Rubrimonas</taxon>
    </lineage>
</organism>
<dbReference type="Pfam" id="PF03795">
    <property type="entry name" value="YCII"/>
    <property type="match status" value="1"/>
</dbReference>
<dbReference type="PANTHER" id="PTHR33606">
    <property type="entry name" value="PROTEIN YCII"/>
    <property type="match status" value="1"/>
</dbReference>
<accession>A0A1H4BFP0</accession>
<dbReference type="InterPro" id="IPR051807">
    <property type="entry name" value="Sec-metab_biosynth-assoc"/>
</dbReference>
<comment type="similarity">
    <text evidence="1">Belongs to the YciI family.</text>
</comment>
<proteinExistence type="inferred from homology"/>
<reference evidence="3 4" key="1">
    <citation type="submission" date="2016-10" db="EMBL/GenBank/DDBJ databases">
        <authorList>
            <person name="de Groot N.N."/>
        </authorList>
    </citation>
    <scope>NUCLEOTIDE SEQUENCE [LARGE SCALE GENOMIC DNA]</scope>
    <source>
        <strain evidence="3 4">DSM 15345</strain>
    </source>
</reference>
<dbReference type="Proteomes" id="UP000198703">
    <property type="component" value="Unassembled WGS sequence"/>
</dbReference>
<sequence length="90" mass="9586">MTWLLICRDRPGALSIRQETRDAHLAYLKGSGVVRLAGPLTDDAGAMNGSLLEIDVADRAAAEAFAAADPYAEAGLFESVEIVAWKRVLG</sequence>
<dbReference type="Gene3D" id="3.30.70.1060">
    <property type="entry name" value="Dimeric alpha+beta barrel"/>
    <property type="match status" value="1"/>
</dbReference>
<dbReference type="SUPFAM" id="SSF54909">
    <property type="entry name" value="Dimeric alpha+beta barrel"/>
    <property type="match status" value="1"/>
</dbReference>
<feature type="domain" description="YCII-related" evidence="2">
    <location>
        <begin position="1"/>
        <end position="86"/>
    </location>
</feature>
<dbReference type="STRING" id="89524.SAMN05444370_105188"/>
<protein>
    <recommendedName>
        <fullName evidence="2">YCII-related domain-containing protein</fullName>
    </recommendedName>
</protein>
<dbReference type="InterPro" id="IPR011008">
    <property type="entry name" value="Dimeric_a/b-barrel"/>
</dbReference>
<dbReference type="RefSeq" id="WP_093253210.1">
    <property type="nucleotide sequence ID" value="NZ_FNQM01000005.1"/>
</dbReference>
<evidence type="ECO:0000313" key="4">
    <source>
        <dbReference type="Proteomes" id="UP000198703"/>
    </source>
</evidence>
<dbReference type="PANTHER" id="PTHR33606:SF3">
    <property type="entry name" value="PROTEIN YCII"/>
    <property type="match status" value="1"/>
</dbReference>
<dbReference type="InterPro" id="IPR005545">
    <property type="entry name" value="YCII"/>
</dbReference>
<gene>
    <name evidence="3" type="ORF">SAMN05444370_105188</name>
</gene>
<dbReference type="AlphaFoldDB" id="A0A1H4BFP0"/>
<evidence type="ECO:0000313" key="3">
    <source>
        <dbReference type="EMBL" id="SEA47025.1"/>
    </source>
</evidence>
<dbReference type="EMBL" id="FNQM01000005">
    <property type="protein sequence ID" value="SEA47025.1"/>
    <property type="molecule type" value="Genomic_DNA"/>
</dbReference>
<dbReference type="OrthoDB" id="2293521at2"/>
<evidence type="ECO:0000259" key="2">
    <source>
        <dbReference type="Pfam" id="PF03795"/>
    </source>
</evidence>